<dbReference type="AlphaFoldDB" id="A0A0U3DPY0"/>
<dbReference type="PATRIC" id="fig|230361.4.peg.2355"/>
<dbReference type="OrthoDB" id="373004at2157"/>
<feature type="domain" description="DUF2264" evidence="1">
    <location>
        <begin position="16"/>
        <end position="373"/>
    </location>
</feature>
<dbReference type="KEGG" id="mmil:sm9_2282"/>
<accession>A0A0U3DPY0</accession>
<dbReference type="Proteomes" id="UP000067738">
    <property type="component" value="Chromosome"/>
</dbReference>
<evidence type="ECO:0000313" key="3">
    <source>
        <dbReference type="Proteomes" id="UP000067738"/>
    </source>
</evidence>
<evidence type="ECO:0000313" key="2">
    <source>
        <dbReference type="EMBL" id="ALT70038.1"/>
    </source>
</evidence>
<reference evidence="2 3" key="1">
    <citation type="submission" date="2015-04" db="EMBL/GenBank/DDBJ databases">
        <title>The complete genome sequence of the rumen methanogen Methanobrevibacter millerae SM9.</title>
        <authorList>
            <person name="Leahy S.C."/>
            <person name="Kelly W.J."/>
            <person name="Pacheco D.M."/>
            <person name="Li D."/>
            <person name="Altermann E."/>
            <person name="Attwood G.T."/>
        </authorList>
    </citation>
    <scope>NUCLEOTIDE SEQUENCE [LARGE SCALE GENOMIC DNA]</scope>
    <source>
        <strain evidence="2 3">SM9</strain>
    </source>
</reference>
<gene>
    <name evidence="2" type="ORF">sm9_2282</name>
</gene>
<dbReference type="PIRSF" id="PIRSF014753">
    <property type="entry name" value="UCP014753"/>
    <property type="match status" value="1"/>
</dbReference>
<keyword evidence="3" id="KW-1185">Reference proteome</keyword>
<dbReference type="EMBL" id="CP011266">
    <property type="protein sequence ID" value="ALT70038.1"/>
    <property type="molecule type" value="Genomic_DNA"/>
</dbReference>
<sequence length="392" mass="44872">MGFKSFFSKNFNSNNDRKIWVDTLSKIINPVLTNAANETLKKNMPVNAVKNERAKFAHLEAVGRTVCGIAPWLELGADNSYEGKLRAKYIELTTKGLVNICNPDSPDYLIFNQPYQPLVDSAHLVEGLLRAKTQLWDNINHDNQEMIVDALKQTRSIEPWINNWILFPSMIEAFLLETTGEYDEFRLMHGVNVYMNEWYCGDSYYGDGPNFHFDYYNSYVIHPMLTDILSVLRKHGIGEYTFLDAHLHRLRHYAGHLERLISPEGTYPVVGRSMLYRTAVFQALGQACLFGLYNEDVKPEQIRCALTSVIQNQFSDNANFDNDGWLRFGFNGNQPNVAEDYSNTGSMYLCTTGFLPLGLPEKDRFWSAPSAEWTSLKAWSGKDIDSNMYIKD</sequence>
<dbReference type="GeneID" id="26737240"/>
<evidence type="ECO:0000259" key="1">
    <source>
        <dbReference type="Pfam" id="PF10022"/>
    </source>
</evidence>
<organism evidence="2 3">
    <name type="scientific">Methanobrevibacter millerae</name>
    <dbReference type="NCBI Taxonomy" id="230361"/>
    <lineage>
        <taxon>Archaea</taxon>
        <taxon>Methanobacteriati</taxon>
        <taxon>Methanobacteriota</taxon>
        <taxon>Methanomada group</taxon>
        <taxon>Methanobacteria</taxon>
        <taxon>Methanobacteriales</taxon>
        <taxon>Methanobacteriaceae</taxon>
        <taxon>Methanobrevibacter</taxon>
    </lineage>
</organism>
<dbReference type="InterPro" id="IPR016624">
    <property type="entry name" value="UCP014753"/>
</dbReference>
<proteinExistence type="predicted"/>
<dbReference type="Pfam" id="PF10022">
    <property type="entry name" value="DUF2264"/>
    <property type="match status" value="1"/>
</dbReference>
<dbReference type="InterPro" id="IPR049349">
    <property type="entry name" value="DUF2264_N"/>
</dbReference>
<dbReference type="PANTHER" id="PTHR35339">
    <property type="entry name" value="LINALOOL DEHYDRATASE_ISOMERASE DOMAIN-CONTAINING PROTEIN"/>
    <property type="match status" value="1"/>
</dbReference>
<name>A0A0U3DPY0_9EURY</name>
<dbReference type="RefSeq" id="WP_058740236.1">
    <property type="nucleotide sequence ID" value="NZ_CP011266.1"/>
</dbReference>
<dbReference type="PANTHER" id="PTHR35339:SF3">
    <property type="entry name" value="DUF2264 DOMAIN-CONTAINING PROTEIN"/>
    <property type="match status" value="1"/>
</dbReference>
<protein>
    <recommendedName>
        <fullName evidence="1">DUF2264 domain-containing protein</fullName>
    </recommendedName>
</protein>